<dbReference type="InterPro" id="IPR007698">
    <property type="entry name" value="AlaDH/PNT_NAD(H)-bd"/>
</dbReference>
<keyword evidence="4" id="KW-0560">Oxidoreductase</keyword>
<accession>A0ABN7RSU8</accession>
<evidence type="ECO:0000256" key="6">
    <source>
        <dbReference type="ARBA" id="ARBA00025744"/>
    </source>
</evidence>
<keyword evidence="5" id="KW-0511">Multifunctional enzyme</keyword>
<evidence type="ECO:0000256" key="1">
    <source>
        <dbReference type="ARBA" id="ARBA00004682"/>
    </source>
</evidence>
<reference evidence="9 10" key="1">
    <citation type="submission" date="2021-04" db="EMBL/GenBank/DDBJ databases">
        <authorList>
            <person name="Bliznina A."/>
        </authorList>
    </citation>
    <scope>NUCLEOTIDE SEQUENCE [LARGE SCALE GENOMIC DNA]</scope>
</reference>
<feature type="domain" description="Alanine dehydrogenase/pyridine nucleotide transhydrogenase NAD(H)-binding" evidence="7">
    <location>
        <begin position="189"/>
        <end position="395"/>
    </location>
</feature>
<dbReference type="Gene3D" id="1.10.1870.10">
    <property type="entry name" value="Domain 3, Saccharopine reductase"/>
    <property type="match status" value="1"/>
</dbReference>
<dbReference type="PANTHER" id="PTHR11133">
    <property type="entry name" value="SACCHAROPINE DEHYDROGENASE"/>
    <property type="match status" value="1"/>
</dbReference>
<evidence type="ECO:0000256" key="2">
    <source>
        <dbReference type="ARBA" id="ARBA00004720"/>
    </source>
</evidence>
<evidence type="ECO:0000313" key="9">
    <source>
        <dbReference type="EMBL" id="CAG5080857.1"/>
    </source>
</evidence>
<feature type="domain" description="Alanine dehydrogenase/pyridine nucleotide transhydrogenase N-terminal" evidence="8">
    <location>
        <begin position="20"/>
        <end position="149"/>
    </location>
</feature>
<comment type="pathway">
    <text evidence="2">Amino-acid degradation; L-lysine degradation via saccharopine pathway; glutaryl-CoA from L-lysine: step 2/6.</text>
</comment>
<dbReference type="SMART" id="SM01003">
    <property type="entry name" value="AlaDh_PNT_N"/>
    <property type="match status" value="1"/>
</dbReference>
<dbReference type="SUPFAM" id="SSF51735">
    <property type="entry name" value="NAD(P)-binding Rossmann-fold domains"/>
    <property type="match status" value="1"/>
</dbReference>
<dbReference type="CDD" id="cd12189">
    <property type="entry name" value="LKR_SDH_like"/>
    <property type="match status" value="1"/>
</dbReference>
<comment type="similarity">
    <text evidence="3">In the N-terminal section; belongs to the AlaDH/PNT family.</text>
</comment>
<dbReference type="SUPFAM" id="SSF55347">
    <property type="entry name" value="Glyceraldehyde-3-phosphate dehydrogenase-like, C-terminal domain"/>
    <property type="match status" value="1"/>
</dbReference>
<proteinExistence type="inferred from homology"/>
<dbReference type="InterPro" id="IPR032095">
    <property type="entry name" value="Sacchrp_dh-like_C"/>
</dbReference>
<evidence type="ECO:0000256" key="3">
    <source>
        <dbReference type="ARBA" id="ARBA00005624"/>
    </source>
</evidence>
<evidence type="ECO:0000259" key="7">
    <source>
        <dbReference type="SMART" id="SM01002"/>
    </source>
</evidence>
<dbReference type="InterPro" id="IPR036291">
    <property type="entry name" value="NAD(P)-bd_dom_sf"/>
</dbReference>
<evidence type="ECO:0000256" key="4">
    <source>
        <dbReference type="ARBA" id="ARBA00023002"/>
    </source>
</evidence>
<keyword evidence="10" id="KW-1185">Reference proteome</keyword>
<evidence type="ECO:0000256" key="5">
    <source>
        <dbReference type="ARBA" id="ARBA00023268"/>
    </source>
</evidence>
<evidence type="ECO:0000259" key="8">
    <source>
        <dbReference type="SMART" id="SM01003"/>
    </source>
</evidence>
<gene>
    <name evidence="9" type="ORF">OKIOD_LOCUS1280</name>
</gene>
<dbReference type="Pfam" id="PF05222">
    <property type="entry name" value="AlaDh_PNT_N"/>
    <property type="match status" value="1"/>
</dbReference>
<dbReference type="InterPro" id="IPR005097">
    <property type="entry name" value="Sacchrp_dh_NADP-bd"/>
</dbReference>
<dbReference type="Proteomes" id="UP001158576">
    <property type="component" value="Chromosome PAR"/>
</dbReference>
<comment type="similarity">
    <text evidence="6">In the C-terminal section; belongs to the saccharopine dehydrogenase family.</text>
</comment>
<dbReference type="SUPFAM" id="SSF52283">
    <property type="entry name" value="Formate/glycerate dehydrogenase catalytic domain-like"/>
    <property type="match status" value="1"/>
</dbReference>
<dbReference type="InterPro" id="IPR051168">
    <property type="entry name" value="AASS"/>
</dbReference>
<dbReference type="EMBL" id="OU015568">
    <property type="protein sequence ID" value="CAG5080857.1"/>
    <property type="molecule type" value="Genomic_DNA"/>
</dbReference>
<name>A0ABN7RSU8_OIKDI</name>
<dbReference type="Gene3D" id="3.40.50.720">
    <property type="entry name" value="NAD(P)-binding Rossmann-like Domain"/>
    <property type="match status" value="3"/>
</dbReference>
<dbReference type="InterPro" id="IPR007886">
    <property type="entry name" value="AlaDH/PNT_N"/>
</dbReference>
<evidence type="ECO:0000313" key="10">
    <source>
        <dbReference type="Proteomes" id="UP001158576"/>
    </source>
</evidence>
<dbReference type="Pfam" id="PF03435">
    <property type="entry name" value="Sacchrp_dh_NADP"/>
    <property type="match status" value="1"/>
</dbReference>
<comment type="pathway">
    <text evidence="1">Amino-acid degradation; L-lysine degradation via saccharopine pathway; glutaryl-CoA from L-lysine: step 1/6.</text>
</comment>
<dbReference type="Pfam" id="PF16653">
    <property type="entry name" value="Sacchrp_dh_C"/>
    <property type="match status" value="1"/>
</dbReference>
<protein>
    <submittedName>
        <fullName evidence="9">Oidioi.mRNA.OKI2018_I69.PAR.g9722.t1.cds</fullName>
    </submittedName>
</protein>
<dbReference type="PANTHER" id="PTHR11133:SF22">
    <property type="entry name" value="ALPHA-AMINOADIPIC SEMIALDEHYDE SYNTHASE, MITOCHONDRIAL"/>
    <property type="match status" value="1"/>
</dbReference>
<organism evidence="9 10">
    <name type="scientific">Oikopleura dioica</name>
    <name type="common">Tunicate</name>
    <dbReference type="NCBI Taxonomy" id="34765"/>
    <lineage>
        <taxon>Eukaryota</taxon>
        <taxon>Metazoa</taxon>
        <taxon>Chordata</taxon>
        <taxon>Tunicata</taxon>
        <taxon>Appendicularia</taxon>
        <taxon>Copelata</taxon>
        <taxon>Oikopleuridae</taxon>
        <taxon>Oikopleura</taxon>
    </lineage>
</organism>
<sequence length="921" mass="100492">MIRVSKRKFLVSAACNGTIGIRREDFLPYERRSPLTPANVASLVKAGHVVKLEPSGKRAYSDGEYVKVGAELDANLEGCDVIFGVKQIPIDSIVPNSTSVFFSHTIKAQPANMPLLDTCLRDKVTLVDYECIAENGERKVAFGHWAGVAGAINSIHFLGQRLLSLGHNTPLTTINLAGGYVDSTAAKEAISAAGRKITEFGLSRSIEPLTFVITGSGRVAQGAMEILDALGVTWVDPSELKTLAKKKNNEVFATVVEPHHHLIHEDESKSFPKIGTENWDFFLENNKDYSSNFNTEIAPHMSCLINCLFWAPGDPKIMTNEDLQNLVNSQKKNAEFPGVPFLPQKLQVISDISADSNGSLEFVVDCTSMEEPFEIVDGTGSSSRDPKAPGVVITSIDYLPALLPREASDHFGNCLLPFIDDLLNLSSGQGDVCPAIRNAVICQNGALTTQYRYISDMRAAQTSSKSILVLGAGYVSAPVVDYLSSKGYKVTIVSSVENEAAKMISQYNFENCTPVQLDCVNDNEGLSSLISAHDLTISLLPYVFHPHVCEHVIKAGKQMVTASYLSDGMAALDEKAKKAGITVMNEVGVDPGIDHMLAMELFDELKENGEDVKSFVSFCGGLPAPEASNNVLGYKFSWSPRGVLLNTVSGAKWLHNGDVDEILPGGDIINRPYTFSGDVKEVPFSTWNGYSLEGLPNRDSTKYTVPYEIPKCETLLRGTFRYAGYCEVLRDLQAVNLINEAPSPNLYDADNWLEFMALHLGLDKNASAMKVMAKASELKNGLGQGVNTNKLAKLGIFTKTNKLENRNSPLDALAVLLNRDMQYGESEKDAIIMRHEVKTHQNPMTIHGVDFIYYGNQGKNDGKEYSAMAQTVGYPAAISAHLIMEGVINKPGMLTPVTKDIYVPILDELKKLGIVANRTLN</sequence>
<dbReference type="Gene3D" id="3.30.360.10">
    <property type="entry name" value="Dihydrodipicolinate Reductase, domain 2"/>
    <property type="match status" value="1"/>
</dbReference>
<dbReference type="SMART" id="SM01002">
    <property type="entry name" value="AlaDh_PNT_C"/>
    <property type="match status" value="1"/>
</dbReference>